<dbReference type="eggNOG" id="KOG1516">
    <property type="taxonomic scope" value="Eukaryota"/>
</dbReference>
<dbReference type="EC" id="3.1.1.-" evidence="3"/>
<keyword evidence="2 3" id="KW-0378">Hydrolase</keyword>
<dbReference type="OrthoDB" id="408631at2759"/>
<dbReference type="InParanoid" id="D7FS16"/>
<evidence type="ECO:0000256" key="3">
    <source>
        <dbReference type="RuleBase" id="RU361235"/>
    </source>
</evidence>
<feature type="region of interest" description="Disordered" evidence="4">
    <location>
        <begin position="134"/>
        <end position="185"/>
    </location>
</feature>
<dbReference type="STRING" id="2880.D7FS16"/>
<reference evidence="6 7" key="1">
    <citation type="journal article" date="2010" name="Nature">
        <title>The Ectocarpus genome and the independent evolution of multicellularity in brown algae.</title>
        <authorList>
            <person name="Cock J.M."/>
            <person name="Sterck L."/>
            <person name="Rouze P."/>
            <person name="Scornet D."/>
            <person name="Allen A.E."/>
            <person name="Amoutzias G."/>
            <person name="Anthouard V."/>
            <person name="Artiguenave F."/>
            <person name="Aury J.M."/>
            <person name="Badger J.H."/>
            <person name="Beszteri B."/>
            <person name="Billiau K."/>
            <person name="Bonnet E."/>
            <person name="Bothwell J.H."/>
            <person name="Bowler C."/>
            <person name="Boyen C."/>
            <person name="Brownlee C."/>
            <person name="Carrano C.J."/>
            <person name="Charrier B."/>
            <person name="Cho G.Y."/>
            <person name="Coelho S.M."/>
            <person name="Collen J."/>
            <person name="Corre E."/>
            <person name="Da Silva C."/>
            <person name="Delage L."/>
            <person name="Delaroque N."/>
            <person name="Dittami S.M."/>
            <person name="Doulbeau S."/>
            <person name="Elias M."/>
            <person name="Farnham G."/>
            <person name="Gachon C.M."/>
            <person name="Gschloessl B."/>
            <person name="Heesch S."/>
            <person name="Jabbari K."/>
            <person name="Jubin C."/>
            <person name="Kawai H."/>
            <person name="Kimura K."/>
            <person name="Kloareg B."/>
            <person name="Kupper F.C."/>
            <person name="Lang D."/>
            <person name="Le Bail A."/>
            <person name="Leblanc C."/>
            <person name="Lerouge P."/>
            <person name="Lohr M."/>
            <person name="Lopez P.J."/>
            <person name="Martens C."/>
            <person name="Maumus F."/>
            <person name="Michel G."/>
            <person name="Miranda-Saavedra D."/>
            <person name="Morales J."/>
            <person name="Moreau H."/>
            <person name="Motomura T."/>
            <person name="Nagasato C."/>
            <person name="Napoli C.A."/>
            <person name="Nelson D.R."/>
            <person name="Nyvall-Collen P."/>
            <person name="Peters A.F."/>
            <person name="Pommier C."/>
            <person name="Potin P."/>
            <person name="Poulain J."/>
            <person name="Quesneville H."/>
            <person name="Read B."/>
            <person name="Rensing S.A."/>
            <person name="Ritter A."/>
            <person name="Rousvoal S."/>
            <person name="Samanta M."/>
            <person name="Samson G."/>
            <person name="Schroeder D.C."/>
            <person name="Segurens B."/>
            <person name="Strittmatter M."/>
            <person name="Tonon T."/>
            <person name="Tregear J.W."/>
            <person name="Valentin K."/>
            <person name="von Dassow P."/>
            <person name="Yamagishi T."/>
            <person name="Van de Peer Y."/>
            <person name="Wincker P."/>
        </authorList>
    </citation>
    <scope>NUCLEOTIDE SEQUENCE [LARGE SCALE GENOMIC DNA]</scope>
    <source>
        <strain evidence="7">Ec32 / CCAP1310/4</strain>
    </source>
</reference>
<dbReference type="GO" id="GO:0016787">
    <property type="term" value="F:hydrolase activity"/>
    <property type="evidence" value="ECO:0007669"/>
    <property type="project" value="UniProtKB-KW"/>
</dbReference>
<organism evidence="6 7">
    <name type="scientific">Ectocarpus siliculosus</name>
    <name type="common">Brown alga</name>
    <name type="synonym">Conferva siliculosa</name>
    <dbReference type="NCBI Taxonomy" id="2880"/>
    <lineage>
        <taxon>Eukaryota</taxon>
        <taxon>Sar</taxon>
        <taxon>Stramenopiles</taxon>
        <taxon>Ochrophyta</taxon>
        <taxon>PX clade</taxon>
        <taxon>Phaeophyceae</taxon>
        <taxon>Ectocarpales</taxon>
        <taxon>Ectocarpaceae</taxon>
        <taxon>Ectocarpus</taxon>
    </lineage>
</organism>
<protein>
    <recommendedName>
        <fullName evidence="3">Carboxylic ester hydrolase</fullName>
        <ecNumber evidence="3">3.1.1.-</ecNumber>
    </recommendedName>
</protein>
<evidence type="ECO:0000313" key="6">
    <source>
        <dbReference type="EMBL" id="CBJ30957.1"/>
    </source>
</evidence>
<dbReference type="InterPro" id="IPR019826">
    <property type="entry name" value="Carboxylesterase_B_AS"/>
</dbReference>
<dbReference type="InterPro" id="IPR029058">
    <property type="entry name" value="AB_hydrolase_fold"/>
</dbReference>
<dbReference type="EMBL" id="FN649751">
    <property type="protein sequence ID" value="CBJ30957.1"/>
    <property type="molecule type" value="Genomic_DNA"/>
</dbReference>
<evidence type="ECO:0000259" key="5">
    <source>
        <dbReference type="Pfam" id="PF00135"/>
    </source>
</evidence>
<proteinExistence type="inferred from homology"/>
<dbReference type="ESTHER" id="ectsi-d7fs16">
    <property type="family name" value="Carb_B_Root"/>
</dbReference>
<evidence type="ECO:0000256" key="4">
    <source>
        <dbReference type="SAM" id="MobiDB-lite"/>
    </source>
</evidence>
<keyword evidence="7" id="KW-1185">Reference proteome</keyword>
<dbReference type="SUPFAM" id="SSF53474">
    <property type="entry name" value="alpha/beta-Hydrolases"/>
    <property type="match status" value="1"/>
</dbReference>
<name>D7FS16_ECTSI</name>
<dbReference type="InterPro" id="IPR002018">
    <property type="entry name" value="CarbesteraseB"/>
</dbReference>
<dbReference type="EMBL" id="FN648405">
    <property type="protein sequence ID" value="CBJ30957.1"/>
    <property type="molecule type" value="Genomic_DNA"/>
</dbReference>
<dbReference type="Gene3D" id="3.40.50.1820">
    <property type="entry name" value="alpha/beta hydrolase"/>
    <property type="match status" value="1"/>
</dbReference>
<dbReference type="Proteomes" id="UP000002630">
    <property type="component" value="Linkage Group LG26"/>
</dbReference>
<accession>D7FS16</accession>
<dbReference type="InterPro" id="IPR050309">
    <property type="entry name" value="Type-B_Carboxylest/Lipase"/>
</dbReference>
<comment type="similarity">
    <text evidence="1 3">Belongs to the type-B carboxylesterase/lipase family.</text>
</comment>
<feature type="region of interest" description="Disordered" evidence="4">
    <location>
        <begin position="652"/>
        <end position="698"/>
    </location>
</feature>
<dbReference type="PROSITE" id="PS00122">
    <property type="entry name" value="CARBOXYLESTERASE_B_1"/>
    <property type="match status" value="1"/>
</dbReference>
<gene>
    <name evidence="6" type="ORF">Esi_0226_0036</name>
</gene>
<dbReference type="Pfam" id="PF00135">
    <property type="entry name" value="COesterase"/>
    <property type="match status" value="1"/>
</dbReference>
<evidence type="ECO:0000256" key="1">
    <source>
        <dbReference type="ARBA" id="ARBA00005964"/>
    </source>
</evidence>
<dbReference type="PANTHER" id="PTHR11559">
    <property type="entry name" value="CARBOXYLESTERASE"/>
    <property type="match status" value="1"/>
</dbReference>
<feature type="domain" description="Carboxylesterase type B" evidence="5">
    <location>
        <begin position="12"/>
        <end position="593"/>
    </location>
</feature>
<dbReference type="AlphaFoldDB" id="D7FS16"/>
<evidence type="ECO:0000256" key="2">
    <source>
        <dbReference type="ARBA" id="ARBA00022801"/>
    </source>
</evidence>
<evidence type="ECO:0000313" key="7">
    <source>
        <dbReference type="Proteomes" id="UP000002630"/>
    </source>
</evidence>
<sequence length="698" mass="76678">MEWLRKYPRTVDVETADGVVRGSLLRDREFQKVIAVFNGIPYARPPVGELRWQPPQPVEPWEGVKVTRRYGPEAPQLGMEFMGFLRAAVQKHAFGTVQTKAYIHGARLLRTRLAAKQSEDCLYLNVRTVSPSVVGDLGAPPAPRRGDRDAGDSCPPSSGPEETPPTPTTQGTGVGAQSTAADGGGGAAAGAAARLPVLVYIHGGDYHDGAGASRPFYLSNALPIKGDVVLVTFNYRLGLLGHFCHPDLSKEAEAAGRPAVSGNYSILDQIAVLRWVQRNIASFGGDPENVTIMGSSAGGESVLYMMTSSLARGLFHKAICQSPACTPNSLMHLREPFACFRPSEDNGVDFAFRLVGADRGQVSRLRNAPLRQIMNAYYQDGTKRPEPRQLFYPVVDGHVIPKPPVESFLLGEQAPVPLLIGNNADEGSLCYPVTYSRTRVRDALYPSPVREAGREAYGDEGAAALADLYDPAWRETGEGAEDGSPSDCDFFTDRVFGQKVHWLASHHHRLLRRPTFVYVFAAAPPREGQTVGAFHGAEVPYAFGSRPWFIGGPEDKRLASAMPDYWTAFARGGDPNGTLRPRVFWPSFDSEPGKGRLIVLGHAIEAKKMDRLERYAILHTHVRRVLADLESLRKWQAKREQHERRATELRAAARARAIKNDQQQEEEREEDGSAERGEGLAAEARVPFRQLQKQRSSS</sequence>